<dbReference type="RefSeq" id="XP_035346243.1">
    <property type="nucleotide sequence ID" value="XM_035490350.1"/>
</dbReference>
<sequence>MADPNSSMNPSPTPPPGWSMDPKDLDYEDDWVAEDGCGTMLAAKYKLERCTPIMIRLDPHNDVVLFESGGKFYLYSQMTGAFSQIIVPDTLDEIIAVMKGERRRKNLVQKAIT</sequence>
<reference evidence="3" key="1">
    <citation type="submission" date="2020-06" db="EMBL/GenBank/DDBJ databases">
        <title>A chromosome-scale genome assembly of Talaromyces rugulosus W13939.</title>
        <authorList>
            <person name="Wang B."/>
            <person name="Guo L."/>
            <person name="Ye K."/>
            <person name="Wang L."/>
        </authorList>
    </citation>
    <scope>NUCLEOTIDE SEQUENCE [LARGE SCALE GENOMIC DNA]</scope>
    <source>
        <strain evidence="3">W13939</strain>
    </source>
</reference>
<dbReference type="Proteomes" id="UP000509510">
    <property type="component" value="Chromosome IV"/>
</dbReference>
<name>A0A7H8R1X3_TALRU</name>
<evidence type="ECO:0000313" key="3">
    <source>
        <dbReference type="Proteomes" id="UP000509510"/>
    </source>
</evidence>
<dbReference type="OrthoDB" id="5350472at2759"/>
<keyword evidence="3" id="KW-1185">Reference proteome</keyword>
<gene>
    <name evidence="2" type="ORF">TRUGW13939_07208</name>
</gene>
<dbReference type="KEGG" id="trg:TRUGW13939_07208"/>
<evidence type="ECO:0000313" key="2">
    <source>
        <dbReference type="EMBL" id="QKX60066.1"/>
    </source>
</evidence>
<dbReference type="EMBL" id="CP055901">
    <property type="protein sequence ID" value="QKX60066.1"/>
    <property type="molecule type" value="Genomic_DNA"/>
</dbReference>
<protein>
    <submittedName>
        <fullName evidence="2">Uncharacterized protein</fullName>
    </submittedName>
</protein>
<proteinExistence type="predicted"/>
<dbReference type="GeneID" id="55994701"/>
<feature type="compositionally biased region" description="Low complexity" evidence="1">
    <location>
        <begin position="1"/>
        <end position="10"/>
    </location>
</feature>
<accession>A0A7H8R1X3</accession>
<feature type="region of interest" description="Disordered" evidence="1">
    <location>
        <begin position="1"/>
        <end position="25"/>
    </location>
</feature>
<dbReference type="AlphaFoldDB" id="A0A7H8R1X3"/>
<organism evidence="2 3">
    <name type="scientific">Talaromyces rugulosus</name>
    <name type="common">Penicillium rugulosum</name>
    <dbReference type="NCBI Taxonomy" id="121627"/>
    <lineage>
        <taxon>Eukaryota</taxon>
        <taxon>Fungi</taxon>
        <taxon>Dikarya</taxon>
        <taxon>Ascomycota</taxon>
        <taxon>Pezizomycotina</taxon>
        <taxon>Eurotiomycetes</taxon>
        <taxon>Eurotiomycetidae</taxon>
        <taxon>Eurotiales</taxon>
        <taxon>Trichocomaceae</taxon>
        <taxon>Talaromyces</taxon>
        <taxon>Talaromyces sect. Islandici</taxon>
    </lineage>
</organism>
<evidence type="ECO:0000256" key="1">
    <source>
        <dbReference type="SAM" id="MobiDB-lite"/>
    </source>
</evidence>